<feature type="non-terminal residue" evidence="2">
    <location>
        <position position="1"/>
    </location>
</feature>
<organism evidence="2 3">
    <name type="scientific">Prorocentrum cordatum</name>
    <dbReference type="NCBI Taxonomy" id="2364126"/>
    <lineage>
        <taxon>Eukaryota</taxon>
        <taxon>Sar</taxon>
        <taxon>Alveolata</taxon>
        <taxon>Dinophyceae</taxon>
        <taxon>Prorocentrales</taxon>
        <taxon>Prorocentraceae</taxon>
        <taxon>Prorocentrum</taxon>
    </lineage>
</organism>
<name>A0ABN9S9C9_9DINO</name>
<reference evidence="2" key="1">
    <citation type="submission" date="2023-10" db="EMBL/GenBank/DDBJ databases">
        <authorList>
            <person name="Chen Y."/>
            <person name="Shah S."/>
            <person name="Dougan E. K."/>
            <person name="Thang M."/>
            <person name="Chan C."/>
        </authorList>
    </citation>
    <scope>NUCLEOTIDE SEQUENCE [LARGE SCALE GENOMIC DNA]</scope>
</reference>
<comment type="caution">
    <text evidence="2">The sequence shown here is derived from an EMBL/GenBank/DDBJ whole genome shotgun (WGS) entry which is preliminary data.</text>
</comment>
<proteinExistence type="predicted"/>
<dbReference type="EMBL" id="CAUYUJ010010070">
    <property type="protein sequence ID" value="CAK0828504.1"/>
    <property type="molecule type" value="Genomic_DNA"/>
</dbReference>
<gene>
    <name evidence="2" type="ORF">PCOR1329_LOCUS27707</name>
</gene>
<feature type="region of interest" description="Disordered" evidence="1">
    <location>
        <begin position="44"/>
        <end position="108"/>
    </location>
</feature>
<feature type="compositionally biased region" description="Pro residues" evidence="1">
    <location>
        <begin position="1"/>
        <end position="15"/>
    </location>
</feature>
<sequence length="108" mass="11229">AQEAPGPLPGRPPVAPRACARCDGLRGEPRIRQARQLQPVRLRLAAPQQGAGQQRRHTAWDHEPAAGAVQGRRGERRAARRARGGGAVAPPGRAGALGVDGVAGSDSR</sequence>
<feature type="compositionally biased region" description="Low complexity" evidence="1">
    <location>
        <begin position="44"/>
        <end position="53"/>
    </location>
</feature>
<evidence type="ECO:0000313" key="2">
    <source>
        <dbReference type="EMBL" id="CAK0828504.1"/>
    </source>
</evidence>
<evidence type="ECO:0000313" key="3">
    <source>
        <dbReference type="Proteomes" id="UP001189429"/>
    </source>
</evidence>
<feature type="non-terminal residue" evidence="2">
    <location>
        <position position="108"/>
    </location>
</feature>
<accession>A0ABN9S9C9</accession>
<feature type="region of interest" description="Disordered" evidence="1">
    <location>
        <begin position="1"/>
        <end position="21"/>
    </location>
</feature>
<evidence type="ECO:0000256" key="1">
    <source>
        <dbReference type="SAM" id="MobiDB-lite"/>
    </source>
</evidence>
<dbReference type="Proteomes" id="UP001189429">
    <property type="component" value="Unassembled WGS sequence"/>
</dbReference>
<keyword evidence="3" id="KW-1185">Reference proteome</keyword>
<protein>
    <submittedName>
        <fullName evidence="2">Uncharacterized protein</fullName>
    </submittedName>
</protein>